<dbReference type="InterPro" id="IPR057571">
    <property type="entry name" value="SDR_PhqE-like"/>
</dbReference>
<proteinExistence type="inferred from homology"/>
<dbReference type="GO" id="GO:0016491">
    <property type="term" value="F:oxidoreductase activity"/>
    <property type="evidence" value="ECO:0007669"/>
    <property type="project" value="UniProtKB-KW"/>
</dbReference>
<dbReference type="Proteomes" id="UP001375240">
    <property type="component" value="Unassembled WGS sequence"/>
</dbReference>
<dbReference type="AlphaFoldDB" id="A0AAV9U2H0"/>
<dbReference type="Gene3D" id="3.40.50.720">
    <property type="entry name" value="NAD(P)-binding Rossmann-like Domain"/>
    <property type="match status" value="1"/>
</dbReference>
<dbReference type="PANTHER" id="PTHR43477:SF1">
    <property type="entry name" value="DIHYDROANTICAPSIN 7-DEHYDROGENASE"/>
    <property type="match status" value="1"/>
</dbReference>
<reference evidence="4 5" key="1">
    <citation type="submission" date="2019-10" db="EMBL/GenBank/DDBJ databases">
        <authorList>
            <person name="Palmer J.M."/>
        </authorList>
    </citation>
    <scope>NUCLEOTIDE SEQUENCE [LARGE SCALE GENOMIC DNA]</scope>
    <source>
        <strain evidence="4 5">TWF696</strain>
    </source>
</reference>
<accession>A0AAV9U2H0</accession>
<evidence type="ECO:0008006" key="6">
    <source>
        <dbReference type="Google" id="ProtNLM"/>
    </source>
</evidence>
<keyword evidence="3" id="KW-0560">Oxidoreductase</keyword>
<comment type="caution">
    <text evidence="4">The sequence shown here is derived from an EMBL/GenBank/DDBJ whole genome shotgun (WGS) entry which is preliminary data.</text>
</comment>
<dbReference type="CDD" id="cd05233">
    <property type="entry name" value="SDR_c"/>
    <property type="match status" value="1"/>
</dbReference>
<dbReference type="Pfam" id="PF23441">
    <property type="entry name" value="SDR"/>
    <property type="match status" value="1"/>
</dbReference>
<dbReference type="InterPro" id="IPR051122">
    <property type="entry name" value="SDR_DHRS6-like"/>
</dbReference>
<evidence type="ECO:0000313" key="4">
    <source>
        <dbReference type="EMBL" id="KAK6332921.1"/>
    </source>
</evidence>
<dbReference type="PRINTS" id="PR00081">
    <property type="entry name" value="GDHRDH"/>
</dbReference>
<evidence type="ECO:0000256" key="3">
    <source>
        <dbReference type="ARBA" id="ARBA00023002"/>
    </source>
</evidence>
<sequence length="334" mass="35551">MRLLASAISRGVASGCRATGRGAFALRPCGARLLGMDFHKASSTSHSIFQLHSTDSAFLPRPSRSHLHTVAMASKYTNKLQGKRVLVLGGTSGIGFCVAEAAVEYGAIVTVSSSRQASIDKAIKRITDAYPDSASRINGKTCDLGGDDLEEQIKGLYEFATNGGANKLDHVVNTAGDKFSLPKITEFTVEAANKLSQVRFMGTLFLAKYAATYMNSSADSSFTTTSGVNGAKPADGWAAIAGYITAQEGLIRGLAKDIKPIRANNVSPGAVHTELFNHFGNEEEVKAIVEMYAGKTLTGRIGKPEDLAETYIYIMKNPFVTGTIHQVDGGYLLV</sequence>
<comment type="similarity">
    <text evidence="1">Belongs to the short-chain dehydrogenases/reductases (SDR) family.</text>
</comment>
<gene>
    <name evidence="4" type="ORF">TWF696_002938</name>
</gene>
<dbReference type="InterPro" id="IPR002347">
    <property type="entry name" value="SDR_fam"/>
</dbReference>
<dbReference type="SUPFAM" id="SSF51735">
    <property type="entry name" value="NAD(P)-binding Rossmann-fold domains"/>
    <property type="match status" value="1"/>
</dbReference>
<evidence type="ECO:0000256" key="2">
    <source>
        <dbReference type="ARBA" id="ARBA00022857"/>
    </source>
</evidence>
<organism evidence="4 5">
    <name type="scientific">Orbilia brochopaga</name>
    <dbReference type="NCBI Taxonomy" id="3140254"/>
    <lineage>
        <taxon>Eukaryota</taxon>
        <taxon>Fungi</taxon>
        <taxon>Dikarya</taxon>
        <taxon>Ascomycota</taxon>
        <taxon>Pezizomycotina</taxon>
        <taxon>Orbiliomycetes</taxon>
        <taxon>Orbiliales</taxon>
        <taxon>Orbiliaceae</taxon>
        <taxon>Orbilia</taxon>
    </lineage>
</organism>
<dbReference type="EMBL" id="JAVHNQ010000014">
    <property type="protein sequence ID" value="KAK6332921.1"/>
    <property type="molecule type" value="Genomic_DNA"/>
</dbReference>
<keyword evidence="2" id="KW-0521">NADP</keyword>
<keyword evidence="5" id="KW-1185">Reference proteome</keyword>
<evidence type="ECO:0000313" key="5">
    <source>
        <dbReference type="Proteomes" id="UP001375240"/>
    </source>
</evidence>
<dbReference type="PANTHER" id="PTHR43477">
    <property type="entry name" value="DIHYDROANTICAPSIN 7-DEHYDROGENASE"/>
    <property type="match status" value="1"/>
</dbReference>
<dbReference type="InterPro" id="IPR036291">
    <property type="entry name" value="NAD(P)-bd_dom_sf"/>
</dbReference>
<evidence type="ECO:0000256" key="1">
    <source>
        <dbReference type="ARBA" id="ARBA00006484"/>
    </source>
</evidence>
<protein>
    <recommendedName>
        <fullName evidence="6">NAD(P)-binding protein</fullName>
    </recommendedName>
</protein>
<name>A0AAV9U2H0_9PEZI</name>